<dbReference type="PANTHER" id="PTHR43731:SF14">
    <property type="entry name" value="PRESENILIN-ASSOCIATED RHOMBOID-LIKE PROTEIN, MITOCHONDRIAL"/>
    <property type="match status" value="1"/>
</dbReference>
<dbReference type="Pfam" id="PF01694">
    <property type="entry name" value="Rhomboid"/>
    <property type="match status" value="1"/>
</dbReference>
<dbReference type="InterPro" id="IPR050925">
    <property type="entry name" value="Rhomboid_protease_S54"/>
</dbReference>
<dbReference type="GO" id="GO:0016020">
    <property type="term" value="C:membrane"/>
    <property type="evidence" value="ECO:0007669"/>
    <property type="project" value="UniProtKB-SubCell"/>
</dbReference>
<dbReference type="STRING" id="183478.A0A364N8A5"/>
<feature type="transmembrane region" description="Helical" evidence="7">
    <location>
        <begin position="192"/>
        <end position="209"/>
    </location>
</feature>
<keyword evidence="9" id="KW-0645">Protease</keyword>
<dbReference type="OrthoDB" id="418595at2759"/>
<feature type="transmembrane region" description="Helical" evidence="7">
    <location>
        <begin position="64"/>
        <end position="82"/>
    </location>
</feature>
<dbReference type="AlphaFoldDB" id="A0A364N8A5"/>
<dbReference type="GO" id="GO:0004252">
    <property type="term" value="F:serine-type endopeptidase activity"/>
    <property type="evidence" value="ECO:0007669"/>
    <property type="project" value="InterPro"/>
</dbReference>
<dbReference type="EMBL" id="QGDH01000038">
    <property type="protein sequence ID" value="RAR13271.1"/>
    <property type="molecule type" value="Genomic_DNA"/>
</dbReference>
<gene>
    <name evidence="9" type="ORF">DDE83_003406</name>
</gene>
<feature type="transmembrane region" description="Helical" evidence="7">
    <location>
        <begin position="214"/>
        <end position="234"/>
    </location>
</feature>
<dbReference type="Proteomes" id="UP000249619">
    <property type="component" value="Unassembled WGS sequence"/>
</dbReference>
<reference evidence="10" key="1">
    <citation type="submission" date="2018-05" db="EMBL/GenBank/DDBJ databases">
        <title>Draft genome sequence of Stemphylium lycopersici strain CIDEFI 213.</title>
        <authorList>
            <person name="Medina R."/>
            <person name="Franco M.E.E."/>
            <person name="Lucentini C.G."/>
            <person name="Saparrat M.C.N."/>
            <person name="Balatti P.A."/>
        </authorList>
    </citation>
    <scope>NUCLEOTIDE SEQUENCE [LARGE SCALE GENOMIC DNA]</scope>
    <source>
        <strain evidence="10">CIDEFI 213</strain>
    </source>
</reference>
<sequence>MASLLRLSGALRTLRTPSSSKKLTSHFFSPSHTPRQLKLPSLRPYSSYSHNYDTYFRQVKANNAVLYTLMGTNIAIFGYAMYLKQQAILGFHAPLIRFMQRMTLNLTEFRNGDYLSLLTATFTHVSIGHIFSNMFTVYFLGSFLTAAPVITPLRLLTIALGSGLSGSVGYLIQQQYRLSSQGLNARDTGRAMGFSGAVMGISTVAACLAPRAQVAIWGIIPMPLWALVAGYAVYDGYYLNSVDTRIAHAGHLGGLGFGLVYYLARLRGLRI</sequence>
<accession>A0A364N8A5</accession>
<dbReference type="PANTHER" id="PTHR43731">
    <property type="entry name" value="RHOMBOID PROTEASE"/>
    <property type="match status" value="1"/>
</dbReference>
<protein>
    <submittedName>
        <fullName evidence="9">Integral membrane protease of the rhomboid family</fullName>
    </submittedName>
</protein>
<dbReference type="InterPro" id="IPR035952">
    <property type="entry name" value="Rhomboid-like_sf"/>
</dbReference>
<evidence type="ECO:0000256" key="2">
    <source>
        <dbReference type="ARBA" id="ARBA00009045"/>
    </source>
</evidence>
<evidence type="ECO:0000313" key="9">
    <source>
        <dbReference type="EMBL" id="RAR13271.1"/>
    </source>
</evidence>
<evidence type="ECO:0000256" key="5">
    <source>
        <dbReference type="ARBA" id="ARBA00022989"/>
    </source>
</evidence>
<keyword evidence="10" id="KW-1185">Reference proteome</keyword>
<dbReference type="GO" id="GO:0006508">
    <property type="term" value="P:proteolysis"/>
    <property type="evidence" value="ECO:0007669"/>
    <property type="project" value="UniProtKB-KW"/>
</dbReference>
<evidence type="ECO:0000256" key="6">
    <source>
        <dbReference type="ARBA" id="ARBA00023136"/>
    </source>
</evidence>
<dbReference type="InterPro" id="IPR022764">
    <property type="entry name" value="Peptidase_S54_rhomboid_dom"/>
</dbReference>
<feature type="domain" description="Peptidase S54 rhomboid" evidence="8">
    <location>
        <begin position="112"/>
        <end position="265"/>
    </location>
</feature>
<evidence type="ECO:0000256" key="7">
    <source>
        <dbReference type="SAM" id="Phobius"/>
    </source>
</evidence>
<keyword evidence="6 7" id="KW-0472">Membrane</keyword>
<comment type="caution">
    <text evidence="9">The sequence shown here is derived from an EMBL/GenBank/DDBJ whole genome shotgun (WGS) entry which is preliminary data.</text>
</comment>
<feature type="transmembrane region" description="Helical" evidence="7">
    <location>
        <begin position="114"/>
        <end position="141"/>
    </location>
</feature>
<comment type="subcellular location">
    <subcellularLocation>
        <location evidence="1">Membrane</location>
        <topology evidence="1">Multi-pass membrane protein</topology>
    </subcellularLocation>
</comment>
<keyword evidence="3 7" id="KW-0812">Transmembrane</keyword>
<keyword evidence="5 7" id="KW-1133">Transmembrane helix</keyword>
<feature type="transmembrane region" description="Helical" evidence="7">
    <location>
        <begin position="153"/>
        <end position="172"/>
    </location>
</feature>
<dbReference type="SUPFAM" id="SSF144091">
    <property type="entry name" value="Rhomboid-like"/>
    <property type="match status" value="1"/>
</dbReference>
<keyword evidence="4" id="KW-0378">Hydrolase</keyword>
<dbReference type="Gene3D" id="1.20.1540.10">
    <property type="entry name" value="Rhomboid-like"/>
    <property type="match status" value="1"/>
</dbReference>
<comment type="similarity">
    <text evidence="2">Belongs to the peptidase S54 family.</text>
</comment>
<evidence type="ECO:0000256" key="1">
    <source>
        <dbReference type="ARBA" id="ARBA00004141"/>
    </source>
</evidence>
<evidence type="ECO:0000256" key="3">
    <source>
        <dbReference type="ARBA" id="ARBA00022692"/>
    </source>
</evidence>
<evidence type="ECO:0000256" key="4">
    <source>
        <dbReference type="ARBA" id="ARBA00022801"/>
    </source>
</evidence>
<feature type="transmembrane region" description="Helical" evidence="7">
    <location>
        <begin position="246"/>
        <end position="264"/>
    </location>
</feature>
<organism evidence="9 10">
    <name type="scientific">Stemphylium lycopersici</name>
    <name type="common">Tomato gray leaf spot disease fungus</name>
    <name type="synonym">Thyrospora lycopersici</name>
    <dbReference type="NCBI Taxonomy" id="183478"/>
    <lineage>
        <taxon>Eukaryota</taxon>
        <taxon>Fungi</taxon>
        <taxon>Dikarya</taxon>
        <taxon>Ascomycota</taxon>
        <taxon>Pezizomycotina</taxon>
        <taxon>Dothideomycetes</taxon>
        <taxon>Pleosporomycetidae</taxon>
        <taxon>Pleosporales</taxon>
        <taxon>Pleosporineae</taxon>
        <taxon>Pleosporaceae</taxon>
        <taxon>Stemphylium</taxon>
    </lineage>
</organism>
<proteinExistence type="inferred from homology"/>
<name>A0A364N8A5_STELY</name>
<evidence type="ECO:0000259" key="8">
    <source>
        <dbReference type="Pfam" id="PF01694"/>
    </source>
</evidence>
<evidence type="ECO:0000313" key="10">
    <source>
        <dbReference type="Proteomes" id="UP000249619"/>
    </source>
</evidence>